<sequence length="427" mass="46994">MDCGTGSHAVGQVSAACWGMINCPERTVSQGMFGGGTENDIPRSYHSSTETTTRGKAGGADGIRTENDIPRSYHSSTETTTRGKAGETDGIRTENDIPRSYHSSTETTSRGKAGETDGIRTENDIPRSYHSSTETTTRGKAGETDGIRTENDIPRSYHSSTETTTRGKAGETDGIRTENDIPRSYHSSTETTTRGKAGETDGIRTENDIPRSYHSSTETTTRGKAGGADGIKIENDIPRSYHSSTETTTRGRKLTSQFRGDLYQRQEASWSRCLRSPWELALDILTWHGSKTEMKGEKCGPRTGIQPEKLGEIGRGCRERVQGEGAGRDWERVQGEGAGRKRNRKTEEIWNVTSLGDHDPTGLSHRISWNIFGTHWFTHPLPNSPSMPCYQSRLEPEAGHDLTSAIYHQKPLVNDSPCPVQTEADRK</sequence>
<reference evidence="2" key="1">
    <citation type="journal article" date="2023" name="G3 (Bethesda)">
        <title>A reference genome for the long-term kleptoplast-retaining sea slug Elysia crispata morphotype clarki.</title>
        <authorList>
            <person name="Eastman K.E."/>
            <person name="Pendleton A.L."/>
            <person name="Shaikh M.A."/>
            <person name="Suttiyut T."/>
            <person name="Ogas R."/>
            <person name="Tomko P."/>
            <person name="Gavelis G."/>
            <person name="Widhalm J.R."/>
            <person name="Wisecaver J.H."/>
        </authorList>
    </citation>
    <scope>NUCLEOTIDE SEQUENCE</scope>
    <source>
        <strain evidence="2">ECLA1</strain>
    </source>
</reference>
<feature type="compositionally biased region" description="Polar residues" evidence="1">
    <location>
        <begin position="157"/>
        <end position="166"/>
    </location>
</feature>
<feature type="compositionally biased region" description="Basic and acidic residues" evidence="1">
    <location>
        <begin position="84"/>
        <end position="99"/>
    </location>
</feature>
<feature type="compositionally biased region" description="Polar residues" evidence="1">
    <location>
        <begin position="101"/>
        <end position="110"/>
    </location>
</feature>
<feature type="compositionally biased region" description="Polar residues" evidence="1">
    <location>
        <begin position="45"/>
        <end position="54"/>
    </location>
</feature>
<protein>
    <submittedName>
        <fullName evidence="2">Uncharacterized protein</fullName>
    </submittedName>
</protein>
<dbReference type="AlphaFoldDB" id="A0AAE1B6N9"/>
<keyword evidence="3" id="KW-1185">Reference proteome</keyword>
<proteinExistence type="predicted"/>
<organism evidence="2 3">
    <name type="scientific">Elysia crispata</name>
    <name type="common">lettuce slug</name>
    <dbReference type="NCBI Taxonomy" id="231223"/>
    <lineage>
        <taxon>Eukaryota</taxon>
        <taxon>Metazoa</taxon>
        <taxon>Spiralia</taxon>
        <taxon>Lophotrochozoa</taxon>
        <taxon>Mollusca</taxon>
        <taxon>Gastropoda</taxon>
        <taxon>Heterobranchia</taxon>
        <taxon>Euthyneura</taxon>
        <taxon>Panpulmonata</taxon>
        <taxon>Sacoglossa</taxon>
        <taxon>Placobranchoidea</taxon>
        <taxon>Plakobranchidae</taxon>
        <taxon>Elysia</taxon>
    </lineage>
</organism>
<feature type="compositionally biased region" description="Polar residues" evidence="1">
    <location>
        <begin position="213"/>
        <end position="222"/>
    </location>
</feature>
<feature type="compositionally biased region" description="Basic and acidic residues" evidence="1">
    <location>
        <begin position="140"/>
        <end position="155"/>
    </location>
</feature>
<gene>
    <name evidence="2" type="ORF">RRG08_013384</name>
</gene>
<feature type="compositionally biased region" description="Basic and acidic residues" evidence="1">
    <location>
        <begin position="112"/>
        <end position="127"/>
    </location>
</feature>
<comment type="caution">
    <text evidence="2">The sequence shown here is derived from an EMBL/GenBank/DDBJ whole genome shotgun (WGS) entry which is preliminary data.</text>
</comment>
<feature type="compositionally biased region" description="Basic and acidic residues" evidence="1">
    <location>
        <begin position="168"/>
        <end position="183"/>
    </location>
</feature>
<name>A0AAE1B6N9_9GAST</name>
<feature type="compositionally biased region" description="Polar residues" evidence="1">
    <location>
        <begin position="129"/>
        <end position="138"/>
    </location>
</feature>
<evidence type="ECO:0000313" key="2">
    <source>
        <dbReference type="EMBL" id="KAK3800542.1"/>
    </source>
</evidence>
<feature type="region of interest" description="Disordered" evidence="1">
    <location>
        <begin position="35"/>
        <end position="252"/>
    </location>
</feature>
<dbReference type="EMBL" id="JAWDGP010000445">
    <property type="protein sequence ID" value="KAK3800542.1"/>
    <property type="molecule type" value="Genomic_DNA"/>
</dbReference>
<dbReference type="Proteomes" id="UP001283361">
    <property type="component" value="Unassembled WGS sequence"/>
</dbReference>
<feature type="compositionally biased region" description="Polar residues" evidence="1">
    <location>
        <begin position="241"/>
        <end position="252"/>
    </location>
</feature>
<feature type="compositionally biased region" description="Basic and acidic residues" evidence="1">
    <location>
        <begin position="196"/>
        <end position="211"/>
    </location>
</feature>
<feature type="compositionally biased region" description="Polar residues" evidence="1">
    <location>
        <begin position="73"/>
        <end position="82"/>
    </location>
</feature>
<evidence type="ECO:0000313" key="3">
    <source>
        <dbReference type="Proteomes" id="UP001283361"/>
    </source>
</evidence>
<evidence type="ECO:0000256" key="1">
    <source>
        <dbReference type="SAM" id="MobiDB-lite"/>
    </source>
</evidence>
<feature type="compositionally biased region" description="Polar residues" evidence="1">
    <location>
        <begin position="185"/>
        <end position="194"/>
    </location>
</feature>
<accession>A0AAE1B6N9</accession>